<dbReference type="PANTHER" id="PTHR37835:SF1">
    <property type="entry name" value="ALPHA-CLOSTRIPAIN"/>
    <property type="match status" value="1"/>
</dbReference>
<dbReference type="Pfam" id="PF03415">
    <property type="entry name" value="Peptidase_C11"/>
    <property type="match status" value="1"/>
</dbReference>
<feature type="region of interest" description="Disordered" evidence="1">
    <location>
        <begin position="272"/>
        <end position="297"/>
    </location>
</feature>
<evidence type="ECO:0000313" key="3">
    <source>
        <dbReference type="Proteomes" id="UP000050509"/>
    </source>
</evidence>
<evidence type="ECO:0000256" key="1">
    <source>
        <dbReference type="SAM" id="MobiDB-lite"/>
    </source>
</evidence>
<comment type="caution">
    <text evidence="2">The sequence shown here is derived from an EMBL/GenBank/DDBJ whole genome shotgun (WGS) entry which is preliminary data.</text>
</comment>
<evidence type="ECO:0008006" key="4">
    <source>
        <dbReference type="Google" id="ProtNLM"/>
    </source>
</evidence>
<reference evidence="2 3" key="1">
    <citation type="submission" date="2015-09" db="EMBL/GenBank/DDBJ databases">
        <title>Draft genome sequence of Kouleothrix aurantiaca JCM 19913.</title>
        <authorList>
            <person name="Hemp J."/>
        </authorList>
    </citation>
    <scope>NUCLEOTIDE SEQUENCE [LARGE SCALE GENOMIC DNA]</scope>
    <source>
        <strain evidence="2 3">COM-B</strain>
    </source>
</reference>
<feature type="non-terminal residue" evidence="2">
    <location>
        <position position="1"/>
    </location>
</feature>
<dbReference type="EMBL" id="LJCR01002160">
    <property type="protein sequence ID" value="KPV49154.1"/>
    <property type="molecule type" value="Genomic_DNA"/>
</dbReference>
<dbReference type="PANTHER" id="PTHR37835">
    <property type="entry name" value="ALPHA-CLOSTRIPAIN"/>
    <property type="match status" value="1"/>
</dbReference>
<gene>
    <name evidence="2" type="ORF">SE17_34225</name>
</gene>
<sequence>ARHYALIFWDHGASWPGVASDDTSDGDMLTLPELAKALGDARKRTGVQKLDLIGFDACLMSQIDVFQAVAPYGQIAIGSADLEPGEGWAWNAWLRDLADKPPQDAAALAPSIIKSFAAFYKKEKDPSVTLAAFDLAKVGQLSGQLDTLANALIAAMPKSYKAIGKARAHAAEYASGDADISAIDLGYLADSLAAAKLGPQVTDAARTLSATIKGARIAGGFGADHPKSSGMSVYFPWKKKDYDSSYLDGSPLTAATRWDEFLQAFYKGGKGSTTRATLAPPQLSQTEAAPDAPVTLSSSISGDDTADVYYFVGALDPNDPDTVRILAMDYLYPPGAAPSDTEATWQDGDPVELRWPSTGWYLSNGKSVVLAPLAPTDYGSTTYSVEGTYVSAKTGKRTPASLE</sequence>
<organism evidence="2 3">
    <name type="scientific">Kouleothrix aurantiaca</name>
    <dbReference type="NCBI Taxonomy" id="186479"/>
    <lineage>
        <taxon>Bacteria</taxon>
        <taxon>Bacillati</taxon>
        <taxon>Chloroflexota</taxon>
        <taxon>Chloroflexia</taxon>
        <taxon>Chloroflexales</taxon>
        <taxon>Roseiflexineae</taxon>
        <taxon>Roseiflexaceae</taxon>
        <taxon>Kouleothrix</taxon>
    </lineage>
</organism>
<protein>
    <recommendedName>
        <fullName evidence="4">Peptidase C11</fullName>
    </recommendedName>
</protein>
<keyword evidence="3" id="KW-1185">Reference proteome</keyword>
<dbReference type="AlphaFoldDB" id="A0A0P9DGU2"/>
<proteinExistence type="predicted"/>
<dbReference type="Proteomes" id="UP000050509">
    <property type="component" value="Unassembled WGS sequence"/>
</dbReference>
<feature type="compositionally biased region" description="Polar residues" evidence="1">
    <location>
        <begin position="272"/>
        <end position="287"/>
    </location>
</feature>
<name>A0A0P9DGU2_9CHLR</name>
<feature type="non-terminal residue" evidence="2">
    <location>
        <position position="403"/>
    </location>
</feature>
<dbReference type="InterPro" id="IPR005077">
    <property type="entry name" value="Peptidase_C11"/>
</dbReference>
<accession>A0A0P9DGU2</accession>
<evidence type="ECO:0000313" key="2">
    <source>
        <dbReference type="EMBL" id="KPV49154.1"/>
    </source>
</evidence>